<feature type="transmembrane region" description="Helical" evidence="1">
    <location>
        <begin position="6"/>
        <end position="28"/>
    </location>
</feature>
<name>A0A448DRB0_PSEFL</name>
<dbReference type="EMBL" id="LR134318">
    <property type="protein sequence ID" value="VEF09336.1"/>
    <property type="molecule type" value="Genomic_DNA"/>
</dbReference>
<keyword evidence="1" id="KW-0812">Transmembrane</keyword>
<sequence length="34" mass="4063">MDRLQALYWVCVAVHMALWCVNACRWLYGHLKDP</sequence>
<evidence type="ECO:0000256" key="1">
    <source>
        <dbReference type="SAM" id="Phobius"/>
    </source>
</evidence>
<gene>
    <name evidence="2" type="ORF">NCTC9428_01221</name>
</gene>
<protein>
    <submittedName>
        <fullName evidence="2">Uncharacterized protein</fullName>
    </submittedName>
</protein>
<proteinExistence type="predicted"/>
<keyword evidence="1" id="KW-1133">Transmembrane helix</keyword>
<accession>A0A448DRB0</accession>
<organism evidence="2 3">
    <name type="scientific">Pseudomonas fluorescens</name>
    <dbReference type="NCBI Taxonomy" id="294"/>
    <lineage>
        <taxon>Bacteria</taxon>
        <taxon>Pseudomonadati</taxon>
        <taxon>Pseudomonadota</taxon>
        <taxon>Gammaproteobacteria</taxon>
        <taxon>Pseudomonadales</taxon>
        <taxon>Pseudomonadaceae</taxon>
        <taxon>Pseudomonas</taxon>
    </lineage>
</organism>
<evidence type="ECO:0000313" key="3">
    <source>
        <dbReference type="Proteomes" id="UP000281909"/>
    </source>
</evidence>
<evidence type="ECO:0000313" key="2">
    <source>
        <dbReference type="EMBL" id="VEF09336.1"/>
    </source>
</evidence>
<dbReference type="AlphaFoldDB" id="A0A448DRB0"/>
<dbReference type="Proteomes" id="UP000281909">
    <property type="component" value="Chromosome"/>
</dbReference>
<reference evidence="2 3" key="1">
    <citation type="submission" date="2018-12" db="EMBL/GenBank/DDBJ databases">
        <authorList>
            <consortium name="Pathogen Informatics"/>
        </authorList>
    </citation>
    <scope>NUCLEOTIDE SEQUENCE [LARGE SCALE GENOMIC DNA]</scope>
    <source>
        <strain evidence="2 3">NCTC9428</strain>
    </source>
</reference>
<keyword evidence="1" id="KW-0472">Membrane</keyword>